<evidence type="ECO:0000313" key="2">
    <source>
        <dbReference type="EMBL" id="TWW63335.1"/>
    </source>
</evidence>
<dbReference type="AlphaFoldDB" id="A0A5C6N888"/>
<evidence type="ECO:0000256" key="1">
    <source>
        <dbReference type="SAM" id="MobiDB-lite"/>
    </source>
</evidence>
<evidence type="ECO:0000313" key="3">
    <source>
        <dbReference type="Proteomes" id="UP000324091"/>
    </source>
</evidence>
<accession>A0A5C6N888</accession>
<feature type="region of interest" description="Disordered" evidence="1">
    <location>
        <begin position="1"/>
        <end position="25"/>
    </location>
</feature>
<dbReference type="Proteomes" id="UP000324091">
    <property type="component" value="Chromosome 3"/>
</dbReference>
<proteinExistence type="predicted"/>
<sequence length="184" mass="20824">SRFTERSRMRSNRRSRPAAPDRPTAVCLEQRLEMGLIFPSSEDPDRLPWAYLDRVPCLRNPQPSCSSQSHFRKPFRTERRERLERRGGKTKAAPRQVNEARRQLCGELHQYSTEDHQTRPTMSPSPGSAAEGCRNRREQGIPGKFIRKTIQGNQPTGGTSGSSVRLEITGSRDAARVPNISAKE</sequence>
<feature type="non-terminal residue" evidence="2">
    <location>
        <position position="1"/>
    </location>
</feature>
<reference evidence="2 3" key="1">
    <citation type="submission" date="2019-04" db="EMBL/GenBank/DDBJ databases">
        <title>Chromosome genome assembly for Takifugu flavidus.</title>
        <authorList>
            <person name="Xiao S."/>
        </authorList>
    </citation>
    <scope>NUCLEOTIDE SEQUENCE [LARGE SCALE GENOMIC DNA]</scope>
    <source>
        <strain evidence="2">HTHZ2018</strain>
        <tissue evidence="2">Muscle</tissue>
    </source>
</reference>
<organism evidence="2 3">
    <name type="scientific">Takifugu flavidus</name>
    <name type="common">sansaifugu</name>
    <dbReference type="NCBI Taxonomy" id="433684"/>
    <lineage>
        <taxon>Eukaryota</taxon>
        <taxon>Metazoa</taxon>
        <taxon>Chordata</taxon>
        <taxon>Craniata</taxon>
        <taxon>Vertebrata</taxon>
        <taxon>Euteleostomi</taxon>
        <taxon>Actinopterygii</taxon>
        <taxon>Neopterygii</taxon>
        <taxon>Teleostei</taxon>
        <taxon>Neoteleostei</taxon>
        <taxon>Acanthomorphata</taxon>
        <taxon>Eupercaria</taxon>
        <taxon>Tetraodontiformes</taxon>
        <taxon>Tetradontoidea</taxon>
        <taxon>Tetraodontidae</taxon>
        <taxon>Takifugu</taxon>
    </lineage>
</organism>
<feature type="region of interest" description="Disordered" evidence="1">
    <location>
        <begin position="62"/>
        <end position="184"/>
    </location>
</feature>
<keyword evidence="3" id="KW-1185">Reference proteome</keyword>
<comment type="caution">
    <text evidence="2">The sequence shown here is derived from an EMBL/GenBank/DDBJ whole genome shotgun (WGS) entry which is preliminary data.</text>
</comment>
<gene>
    <name evidence="2" type="ORF">D4764_03G0003430</name>
</gene>
<feature type="compositionally biased region" description="Basic and acidic residues" evidence="1">
    <location>
        <begin position="75"/>
        <end position="87"/>
    </location>
</feature>
<dbReference type="EMBL" id="RHFK02000016">
    <property type="protein sequence ID" value="TWW63335.1"/>
    <property type="molecule type" value="Genomic_DNA"/>
</dbReference>
<protein>
    <submittedName>
        <fullName evidence="2">Uncharacterized protein</fullName>
    </submittedName>
</protein>
<feature type="compositionally biased region" description="Polar residues" evidence="1">
    <location>
        <begin position="150"/>
        <end position="163"/>
    </location>
</feature>
<name>A0A5C6N888_9TELE</name>